<dbReference type="EMBL" id="JACEMZ010000057">
    <property type="protein sequence ID" value="MBA4452956.1"/>
    <property type="molecule type" value="Genomic_DNA"/>
</dbReference>
<protein>
    <submittedName>
        <fullName evidence="1">Uncharacterized protein</fullName>
    </submittedName>
</protein>
<organism evidence="1 2">
    <name type="scientific">Candidatus Nitrosomaritimum aestuariumsis</name>
    <dbReference type="NCBI Taxonomy" id="3342354"/>
    <lineage>
        <taxon>Archaea</taxon>
        <taxon>Nitrososphaerota</taxon>
        <taxon>Nitrososphaeria</taxon>
        <taxon>Nitrosopumilales</taxon>
        <taxon>Nitrosopumilaceae</taxon>
        <taxon>Candidatus Nitrosomaritimum</taxon>
    </lineage>
</organism>
<sequence length="130" mass="15143">MGNKIPNTSFKETLEEILSEKEIRFAGFVNIQGNLIEGKFRADVIPFESDEEQQKIFRELAYRISTRKKFDYSMGAVKYSASRREKLVMMSFPLKEMILLITAEPNVNIDRLAYKIIQILGKDWSEFHGD</sequence>
<proteinExistence type="predicted"/>
<gene>
    <name evidence="1" type="ORF">H2B03_07320</name>
</gene>
<evidence type="ECO:0000313" key="2">
    <source>
        <dbReference type="Proteomes" id="UP000559653"/>
    </source>
</evidence>
<name>A0AC60VZX6_9ARCH</name>
<accession>A0AC60VZX6</accession>
<evidence type="ECO:0000313" key="1">
    <source>
        <dbReference type="EMBL" id="MBA4452956.1"/>
    </source>
</evidence>
<dbReference type="Proteomes" id="UP000559653">
    <property type="component" value="Unassembled WGS sequence"/>
</dbReference>
<comment type="caution">
    <text evidence="1">The sequence shown here is derived from an EMBL/GenBank/DDBJ whole genome shotgun (WGS) entry which is preliminary data.</text>
</comment>
<reference evidence="1 2" key="1">
    <citation type="journal article" date="2020" name="Appl. Environ. Microbiol.">
        <title>Genomic Characteristics of a Novel Species of Ammonia-Oxidizing Archaea from the Jiulong River Estuary.</title>
        <authorList>
            <person name="Zou D."/>
            <person name="Wan R."/>
            <person name="Han L."/>
            <person name="Xu M.N."/>
            <person name="Liu Y."/>
            <person name="Liu H."/>
            <person name="Kao S.J."/>
            <person name="Li M."/>
        </authorList>
    </citation>
    <scope>NUCLEOTIDE SEQUENCE [LARGE SCALE GENOMIC DNA]</scope>
    <source>
        <strain evidence="1">W1bin1</strain>
    </source>
</reference>